<evidence type="ECO:0000256" key="2">
    <source>
        <dbReference type="SAM" id="MobiDB-lite"/>
    </source>
</evidence>
<dbReference type="InterPro" id="IPR016024">
    <property type="entry name" value="ARM-type_fold"/>
</dbReference>
<dbReference type="AlphaFoldDB" id="A0A178ER66"/>
<feature type="compositionally biased region" description="Low complexity" evidence="2">
    <location>
        <begin position="882"/>
        <end position="892"/>
    </location>
</feature>
<comment type="similarity">
    <text evidence="1">Belongs to the FHIP family.</text>
</comment>
<protein>
    <recommendedName>
        <fullName evidence="3">FHF complex subunit HOOK-interacting protein C-terminal domain-containing protein</fullName>
    </recommendedName>
</protein>
<accession>A0A178ER66</accession>
<feature type="compositionally biased region" description="Polar residues" evidence="2">
    <location>
        <begin position="756"/>
        <end position="775"/>
    </location>
</feature>
<dbReference type="Proteomes" id="UP000243015">
    <property type="component" value="Unassembled WGS sequence"/>
</dbReference>
<dbReference type="PANTHER" id="PTHR21705">
    <property type="entry name" value="RAI16 PROTEIN-RELATED"/>
    <property type="match status" value="1"/>
</dbReference>
<dbReference type="Pfam" id="PF19314">
    <property type="entry name" value="DUF5917"/>
    <property type="match status" value="1"/>
</dbReference>
<evidence type="ECO:0000256" key="1">
    <source>
        <dbReference type="ARBA" id="ARBA00024336"/>
    </source>
</evidence>
<feature type="region of interest" description="Disordered" evidence="2">
    <location>
        <begin position="751"/>
        <end position="777"/>
    </location>
</feature>
<feature type="region of interest" description="Disordered" evidence="2">
    <location>
        <begin position="817"/>
        <end position="933"/>
    </location>
</feature>
<dbReference type="SUPFAM" id="SSF48371">
    <property type="entry name" value="ARM repeat"/>
    <property type="match status" value="1"/>
</dbReference>
<sequence length="969" mass="106377">MPGKWCFEYRCKILRETQFRVGGSKELLCVNGLKAVLHPGSEPNLWTGLEGRKSYSVASESDARYLQQDLYVYKDRVIANPPLQGNARAKTGTTSIDQDREIHAARVVRELSIRLQQDEDLDVSPTTHAHTRPWNRHSPAAPFNSGHGDMKSCHGLCGAASGSSKALRKNPTGKRLAAFKHTCNTLYQIWRNSPSLSPESPSIPLIRSSLNRLNSILRDESRGPSPHPCHSDAATSQVYLTVTKLALATHDPGVVSAAAVLLNTLIESEVDGIVDSSVFSRALVDLVSHGNASTCIDRRDIEDGESKLVELVFGVANVIRLRPEILPAWFSPEEKKDGSGEPQRIDPSLRAGKEFAGVTRRDDFPLFYLLVDYVHYEGRTGDFARTGLLYIIETASKVKELERWLIESDMATLMAIGLGASYSQLSRLLISTDSHEDIPAIIALSDHTDLDNTVHHSHQGQLDAFLSYLLFWQDAIDHCKSPEVTDTLLDHFQVLFLEQLLYPSLLESSDVAGGSTSSVITYLSRILESIYQPVLVNRILNFLLASPASEQQHIRLTSTKKSRMSLSRRKSLDILASFAEAAAKPSPTLFNLVDLILMGIRSHNRQTVVATLRLITVVIQHHHEFANLLIKSARDQSSHPTELRTVAALNGEVQRLFTYATDLLDDPCIEPSYENYISSALSVLYQRMHSQSHVVPWIVDVKGGVFSGMLDLLRRFFTNSVVTNLALTNSFSALASSDLISLDGWLLSHPEEPAANGQTEDSAATSANVEASQTEAETEPVLSAILQQLVKQVQTWRTDIPDFELLLSARRELLHREDQSEVTGTDTQQGKDEHYRSVSAADEPETESAAPPAPPAATTAAPAGREPSPSPPQLSTRVNVQPPAESSSPSPAMLHPLSQAPSSSLQVVHETPGSSTAPSEAGETEEASEKEDGASLNHILTNVVILYEFILEITALVQARASVLQDVRF</sequence>
<name>A0A178ER66_TRIRU</name>
<dbReference type="InterPro" id="IPR045669">
    <property type="entry name" value="FHIP_C"/>
</dbReference>
<dbReference type="InterPro" id="IPR019384">
    <property type="entry name" value="FHIP"/>
</dbReference>
<organism evidence="4 5">
    <name type="scientific">Trichophyton rubrum</name>
    <name type="common">Athlete's foot fungus</name>
    <name type="synonym">Epidermophyton rubrum</name>
    <dbReference type="NCBI Taxonomy" id="5551"/>
    <lineage>
        <taxon>Eukaryota</taxon>
        <taxon>Fungi</taxon>
        <taxon>Dikarya</taxon>
        <taxon>Ascomycota</taxon>
        <taxon>Pezizomycotina</taxon>
        <taxon>Eurotiomycetes</taxon>
        <taxon>Eurotiomycetidae</taxon>
        <taxon>Onygenales</taxon>
        <taxon>Arthrodermataceae</taxon>
        <taxon>Trichophyton</taxon>
    </lineage>
</organism>
<evidence type="ECO:0000313" key="4">
    <source>
        <dbReference type="EMBL" id="OAL62542.1"/>
    </source>
</evidence>
<comment type="caution">
    <text evidence="4">The sequence shown here is derived from an EMBL/GenBank/DDBJ whole genome shotgun (WGS) entry which is preliminary data.</text>
</comment>
<dbReference type="VEuPathDB" id="FungiDB:TERG_03807"/>
<feature type="domain" description="FHF complex subunit HOOK-interacting protein C-terminal" evidence="3">
    <location>
        <begin position="706"/>
        <end position="814"/>
    </location>
</feature>
<dbReference type="Pfam" id="PF10257">
    <property type="entry name" value="RAI16-like"/>
    <property type="match status" value="1"/>
</dbReference>
<dbReference type="PANTHER" id="PTHR21705:SF11">
    <property type="entry name" value="FHIP FAMILY PROTEIN CG3558"/>
    <property type="match status" value="1"/>
</dbReference>
<feature type="region of interest" description="Disordered" evidence="2">
    <location>
        <begin position="122"/>
        <end position="147"/>
    </location>
</feature>
<evidence type="ECO:0000259" key="3">
    <source>
        <dbReference type="Pfam" id="PF19314"/>
    </source>
</evidence>
<gene>
    <name evidence="4" type="ORF">A7C99_7129</name>
</gene>
<evidence type="ECO:0000313" key="5">
    <source>
        <dbReference type="Proteomes" id="UP000243015"/>
    </source>
</evidence>
<reference evidence="4 5" key="1">
    <citation type="submission" date="2016-05" db="EMBL/GenBank/DDBJ databases">
        <title>Genome sequencing of Trichophyton rubrum CMCC(F)T1i isolated from hair.</title>
        <authorList>
            <person name="Zhan P."/>
            <person name="Tao Y."/>
            <person name="Liu W."/>
        </authorList>
    </citation>
    <scope>NUCLEOTIDE SEQUENCE [LARGE SCALE GENOMIC DNA]</scope>
    <source>
        <strain evidence="5">CMCC(F)T1i</strain>
    </source>
</reference>
<dbReference type="EMBL" id="LHPM01000019">
    <property type="protein sequence ID" value="OAL62542.1"/>
    <property type="molecule type" value="Genomic_DNA"/>
</dbReference>
<proteinExistence type="inferred from homology"/>